<gene>
    <name evidence="5" type="ORF">GCM10023175_41520</name>
</gene>
<evidence type="ECO:0000313" key="6">
    <source>
        <dbReference type="Proteomes" id="UP001501598"/>
    </source>
</evidence>
<dbReference type="Gene3D" id="3.40.50.12780">
    <property type="entry name" value="N-terminal domain of ligase-like"/>
    <property type="match status" value="1"/>
</dbReference>
<comment type="similarity">
    <text evidence="1">Belongs to the ATP-dependent AMP-binding enzyme family.</text>
</comment>
<name>A0ABP8RV94_9PSEU</name>
<feature type="domain" description="AMP-dependent synthetase/ligase" evidence="3">
    <location>
        <begin position="26"/>
        <end position="407"/>
    </location>
</feature>
<proteinExistence type="inferred from homology"/>
<dbReference type="Proteomes" id="UP001501598">
    <property type="component" value="Unassembled WGS sequence"/>
</dbReference>
<dbReference type="PANTHER" id="PTHR43201:SF5">
    <property type="entry name" value="MEDIUM-CHAIN ACYL-COA LIGASE ACSF2, MITOCHONDRIAL"/>
    <property type="match status" value="1"/>
</dbReference>
<evidence type="ECO:0000259" key="4">
    <source>
        <dbReference type="Pfam" id="PF13193"/>
    </source>
</evidence>
<protein>
    <submittedName>
        <fullName evidence="5">Acyl-CoA synthetase</fullName>
    </submittedName>
</protein>
<evidence type="ECO:0000256" key="2">
    <source>
        <dbReference type="ARBA" id="ARBA00022598"/>
    </source>
</evidence>
<keyword evidence="2" id="KW-0436">Ligase</keyword>
<dbReference type="InterPro" id="IPR000873">
    <property type="entry name" value="AMP-dep_synth/lig_dom"/>
</dbReference>
<comment type="caution">
    <text evidence="5">The sequence shown here is derived from an EMBL/GenBank/DDBJ whole genome shotgun (WGS) entry which is preliminary data.</text>
</comment>
<dbReference type="PANTHER" id="PTHR43201">
    <property type="entry name" value="ACYL-COA SYNTHETASE"/>
    <property type="match status" value="1"/>
</dbReference>
<organism evidence="5 6">
    <name type="scientific">Pseudonocardia xishanensis</name>
    <dbReference type="NCBI Taxonomy" id="630995"/>
    <lineage>
        <taxon>Bacteria</taxon>
        <taxon>Bacillati</taxon>
        <taxon>Actinomycetota</taxon>
        <taxon>Actinomycetes</taxon>
        <taxon>Pseudonocardiales</taxon>
        <taxon>Pseudonocardiaceae</taxon>
        <taxon>Pseudonocardia</taxon>
    </lineage>
</organism>
<sequence>MGIDVTTLVGRRASHRWERCSVGDVFERVAVARPDAEALVGVFGAFSEPGFERLSYARADALANRFAQALLARGLGRGDRVLFVCDNSVEAFVAKIGVAKAGCVAVPVNPSQTPDVLAHALALTEPALVVADAGCRRLPDAGGLPIDVTIPIGGPVGPGETGFREFCAEGSANPPDVDIAADDIWQILFTSGTTAMPKGVMISHQYSYLTALSWALSYTRGLDHESRLRMACFVPIVFHVGDAAYTMPALFTGGSIVLGRRHDVAAVADTIAAERATAVIAGGIELANRLVDVLEARGAAAVESLTCIVYGLGLPSAAMAARLQALRPGISMLGIAGQTESVPAHRFVASAFPEKHAEALERHANVVGWPNPLLASKVVDVEDGTDAAPGAVGELVYRSPVMTAGYYRDEEATRQAFDGGWFHSGDLGSTDPGGERLIVGRLKDMIKTGGENVAGSRVEAVVAEHPGVDRVAVVGLPDERWGEAVTAVVVPKPGESVVEADLIAFARARLAGYETPKRVVVVDDLPTDFVGKVRKYALREQLIAGAADVGP</sequence>
<dbReference type="RefSeq" id="WP_345421003.1">
    <property type="nucleotide sequence ID" value="NZ_BAABGT010000061.1"/>
</dbReference>
<dbReference type="Pfam" id="PF00501">
    <property type="entry name" value="AMP-binding"/>
    <property type="match status" value="1"/>
</dbReference>
<dbReference type="Gene3D" id="3.30.300.30">
    <property type="match status" value="1"/>
</dbReference>
<reference evidence="6" key="1">
    <citation type="journal article" date="2019" name="Int. J. Syst. Evol. Microbiol.">
        <title>The Global Catalogue of Microorganisms (GCM) 10K type strain sequencing project: providing services to taxonomists for standard genome sequencing and annotation.</title>
        <authorList>
            <consortium name="The Broad Institute Genomics Platform"/>
            <consortium name="The Broad Institute Genome Sequencing Center for Infectious Disease"/>
            <person name="Wu L."/>
            <person name="Ma J."/>
        </authorList>
    </citation>
    <scope>NUCLEOTIDE SEQUENCE [LARGE SCALE GENOMIC DNA]</scope>
    <source>
        <strain evidence="6">JCM 17906</strain>
    </source>
</reference>
<dbReference type="InterPro" id="IPR042099">
    <property type="entry name" value="ANL_N_sf"/>
</dbReference>
<accession>A0ABP8RV94</accession>
<evidence type="ECO:0000256" key="1">
    <source>
        <dbReference type="ARBA" id="ARBA00006432"/>
    </source>
</evidence>
<feature type="domain" description="AMP-binding enzyme C-terminal" evidence="4">
    <location>
        <begin position="458"/>
        <end position="529"/>
    </location>
</feature>
<dbReference type="InterPro" id="IPR025110">
    <property type="entry name" value="AMP-bd_C"/>
</dbReference>
<dbReference type="SUPFAM" id="SSF56801">
    <property type="entry name" value="Acetyl-CoA synthetase-like"/>
    <property type="match status" value="1"/>
</dbReference>
<dbReference type="InterPro" id="IPR045851">
    <property type="entry name" value="AMP-bd_C_sf"/>
</dbReference>
<evidence type="ECO:0000259" key="3">
    <source>
        <dbReference type="Pfam" id="PF00501"/>
    </source>
</evidence>
<dbReference type="EMBL" id="BAABGT010000061">
    <property type="protein sequence ID" value="GAA4550786.1"/>
    <property type="molecule type" value="Genomic_DNA"/>
</dbReference>
<dbReference type="Pfam" id="PF13193">
    <property type="entry name" value="AMP-binding_C"/>
    <property type="match status" value="1"/>
</dbReference>
<keyword evidence="6" id="KW-1185">Reference proteome</keyword>
<evidence type="ECO:0000313" key="5">
    <source>
        <dbReference type="EMBL" id="GAA4550786.1"/>
    </source>
</evidence>